<organism evidence="3 4">
    <name type="scientific">Hymenoscyphus fraxineus</name>
    <dbReference type="NCBI Taxonomy" id="746836"/>
    <lineage>
        <taxon>Eukaryota</taxon>
        <taxon>Fungi</taxon>
        <taxon>Dikarya</taxon>
        <taxon>Ascomycota</taxon>
        <taxon>Pezizomycotina</taxon>
        <taxon>Leotiomycetes</taxon>
        <taxon>Helotiales</taxon>
        <taxon>Helotiaceae</taxon>
        <taxon>Hymenoscyphus</taxon>
    </lineage>
</organism>
<dbReference type="OrthoDB" id="5135333at2759"/>
<feature type="region of interest" description="Disordered" evidence="1">
    <location>
        <begin position="1"/>
        <end position="49"/>
    </location>
</feature>
<evidence type="ECO:0000256" key="1">
    <source>
        <dbReference type="SAM" id="MobiDB-lite"/>
    </source>
</evidence>
<comment type="caution">
    <text evidence="3">The sequence shown here is derived from an EMBL/GenBank/DDBJ whole genome shotgun (WGS) entry which is preliminary data.</text>
</comment>
<feature type="compositionally biased region" description="Polar residues" evidence="1">
    <location>
        <begin position="21"/>
        <end position="39"/>
    </location>
</feature>
<evidence type="ECO:0000259" key="2">
    <source>
        <dbReference type="Pfam" id="PF06985"/>
    </source>
</evidence>
<sequence length="659" mass="75293">MRPFRDFLRRKSKYPKRAESSKNGQSSSAGALHKQQNPGFSPPVSSDEDQNIRAVKLNSDTRAKSVDPSWIDIEMIASWLQNCDEYHGLECCKPLGLDPSNLPRPALLIDIRRKCLTKADSSHRYACLSYVWGGASNLQATRENLASLLEEKALETRHNEIPKTIKHTMGLMEQLGIHYLWVDALCIVQDDAELKHVQIRAMGGIYANAYVTVIAGNGWDANHGIRGIQGVTEPRQLSTFSKMDFEENFQPHSSIWYSRGWTFQECLLSPRKIMFQYQGVIWECNEASWHEGSLPQDQAPSSFEKEITISPWGNRYKITSSPDIDQYVELAYNYTSRKLSYAQDALPAITGLLSLMSASFPGSFISGLPEMFLDEALLWQPKESMQRRQATTFEDSPPSWSWVGWEGGIMREEWLEHFAIEYYGHEETARVTPLFQWQYDNKSILESRVPVSRQGLVYPLYTKEMKPSGPHQHNTNYSSPSSANDELNHPKPIRYLYCRTERGLFKKLCFYERRIKGHGSSTLIALQDAQGNCVGSLNIYLEDPQIVKNLEVFELVTISLGKAGNFYSHSLRRQGLEWRSCLEFALAWGNFGPASYIPVDFDGTVKEHRSEFVDFKEVEFYYVLWIGWEGKVAYRRGLGRVSKEAWDSQATDEIDLVLG</sequence>
<feature type="domain" description="Heterokaryon incompatibility" evidence="2">
    <location>
        <begin position="125"/>
        <end position="265"/>
    </location>
</feature>
<evidence type="ECO:0000313" key="4">
    <source>
        <dbReference type="Proteomes" id="UP000696280"/>
    </source>
</evidence>
<dbReference type="PANTHER" id="PTHR33112:SF16">
    <property type="entry name" value="HETEROKARYON INCOMPATIBILITY DOMAIN-CONTAINING PROTEIN"/>
    <property type="match status" value="1"/>
</dbReference>
<proteinExistence type="predicted"/>
<dbReference type="AlphaFoldDB" id="A0A9N9KZ79"/>
<protein>
    <recommendedName>
        <fullName evidence="2">Heterokaryon incompatibility domain-containing protein</fullName>
    </recommendedName>
</protein>
<dbReference type="Pfam" id="PF06985">
    <property type="entry name" value="HET"/>
    <property type="match status" value="1"/>
</dbReference>
<gene>
    <name evidence="3" type="ORF">HYFRA_00011623</name>
</gene>
<dbReference type="EMBL" id="CAJVRL010000066">
    <property type="protein sequence ID" value="CAG8955756.1"/>
    <property type="molecule type" value="Genomic_DNA"/>
</dbReference>
<dbReference type="Proteomes" id="UP000696280">
    <property type="component" value="Unassembled WGS sequence"/>
</dbReference>
<evidence type="ECO:0000313" key="3">
    <source>
        <dbReference type="EMBL" id="CAG8955756.1"/>
    </source>
</evidence>
<keyword evidence="4" id="KW-1185">Reference proteome</keyword>
<accession>A0A9N9KZ79</accession>
<dbReference type="PANTHER" id="PTHR33112">
    <property type="entry name" value="DOMAIN PROTEIN, PUTATIVE-RELATED"/>
    <property type="match status" value="1"/>
</dbReference>
<reference evidence="3" key="1">
    <citation type="submission" date="2021-07" db="EMBL/GenBank/DDBJ databases">
        <authorList>
            <person name="Durling M."/>
        </authorList>
    </citation>
    <scope>NUCLEOTIDE SEQUENCE</scope>
</reference>
<name>A0A9N9KZ79_9HELO</name>
<dbReference type="InterPro" id="IPR010730">
    <property type="entry name" value="HET"/>
</dbReference>